<dbReference type="AlphaFoldDB" id="A0A0F9MR62"/>
<comment type="caution">
    <text evidence="2">The sequence shown here is derived from an EMBL/GenBank/DDBJ whole genome shotgun (WGS) entry which is preliminary data.</text>
</comment>
<accession>A0A0F9MR62</accession>
<sequence>MKALQIQREDTRPEYYRHQDIGCHHEGRDIPTEEWITELETKAEWRGFWFGGAWALLMGVLIGLAAGMPLGYYVFYRVVI</sequence>
<keyword evidence="1" id="KW-1133">Transmembrane helix</keyword>
<evidence type="ECO:0000313" key="2">
    <source>
        <dbReference type="EMBL" id="KKN08164.1"/>
    </source>
</evidence>
<keyword evidence="1" id="KW-0472">Membrane</keyword>
<name>A0A0F9MR62_9ZZZZ</name>
<gene>
    <name evidence="2" type="ORF">LCGC14_1059410</name>
</gene>
<feature type="transmembrane region" description="Helical" evidence="1">
    <location>
        <begin position="48"/>
        <end position="75"/>
    </location>
</feature>
<evidence type="ECO:0000256" key="1">
    <source>
        <dbReference type="SAM" id="Phobius"/>
    </source>
</evidence>
<organism evidence="2">
    <name type="scientific">marine sediment metagenome</name>
    <dbReference type="NCBI Taxonomy" id="412755"/>
    <lineage>
        <taxon>unclassified sequences</taxon>
        <taxon>metagenomes</taxon>
        <taxon>ecological metagenomes</taxon>
    </lineage>
</organism>
<protein>
    <submittedName>
        <fullName evidence="2">Uncharacterized protein</fullName>
    </submittedName>
</protein>
<reference evidence="2" key="1">
    <citation type="journal article" date="2015" name="Nature">
        <title>Complex archaea that bridge the gap between prokaryotes and eukaryotes.</title>
        <authorList>
            <person name="Spang A."/>
            <person name="Saw J.H."/>
            <person name="Jorgensen S.L."/>
            <person name="Zaremba-Niedzwiedzka K."/>
            <person name="Martijn J."/>
            <person name="Lind A.E."/>
            <person name="van Eijk R."/>
            <person name="Schleper C."/>
            <person name="Guy L."/>
            <person name="Ettema T.J."/>
        </authorList>
    </citation>
    <scope>NUCLEOTIDE SEQUENCE</scope>
</reference>
<dbReference type="EMBL" id="LAZR01004487">
    <property type="protein sequence ID" value="KKN08164.1"/>
    <property type="molecule type" value="Genomic_DNA"/>
</dbReference>
<keyword evidence="1" id="KW-0812">Transmembrane</keyword>
<proteinExistence type="predicted"/>